<evidence type="ECO:0000313" key="2">
    <source>
        <dbReference type="EMBL" id="RDW21383.1"/>
    </source>
</evidence>
<organism evidence="2 3">
    <name type="scientific">Oceanobacillus arenosus</name>
    <dbReference type="NCBI Taxonomy" id="1229153"/>
    <lineage>
        <taxon>Bacteria</taxon>
        <taxon>Bacillati</taxon>
        <taxon>Bacillota</taxon>
        <taxon>Bacilli</taxon>
        <taxon>Bacillales</taxon>
        <taxon>Bacillaceae</taxon>
        <taxon>Oceanobacillus</taxon>
    </lineage>
</organism>
<dbReference type="OrthoDB" id="1656098at2"/>
<comment type="caution">
    <text evidence="2">The sequence shown here is derived from an EMBL/GenBank/DDBJ whole genome shotgun (WGS) entry which is preliminary data.</text>
</comment>
<evidence type="ECO:0000313" key="3">
    <source>
        <dbReference type="Proteomes" id="UP000257143"/>
    </source>
</evidence>
<feature type="region of interest" description="Disordered" evidence="1">
    <location>
        <begin position="90"/>
        <end position="115"/>
    </location>
</feature>
<keyword evidence="3" id="KW-1185">Reference proteome</keyword>
<proteinExistence type="predicted"/>
<accession>A0A3D8PZI1</accession>
<gene>
    <name evidence="2" type="ORF">CWR48_02980</name>
</gene>
<sequence>MTFSWKSKKLWVLVIVIILLFIFLISTTSTAKQKDTEIDSKNEELTDLKKELKENEKTIADMDSKIVTLEERVAEAKPWFDLSEKEQQRKIEEEKAKEEAEKAAAQAEAKKKEEEEAKKIAEAEKKAEEEAKKGYETGITFDQLARTPDDYIGKKVKFYGKVVQVIEDDISTQIRFAVDDNYDTILLGEFDSSIVESRILEDDYITIMGLSGGLISYESTMGGNITIPSVLIEKVEQ</sequence>
<name>A0A3D8PZI1_9BACI</name>
<dbReference type="EMBL" id="PIOC01000003">
    <property type="protein sequence ID" value="RDW21383.1"/>
    <property type="molecule type" value="Genomic_DNA"/>
</dbReference>
<dbReference type="RefSeq" id="WP_115771554.1">
    <property type="nucleotide sequence ID" value="NZ_PIOC01000003.1"/>
</dbReference>
<dbReference type="Proteomes" id="UP000257143">
    <property type="component" value="Unassembled WGS sequence"/>
</dbReference>
<reference evidence="3" key="1">
    <citation type="submission" date="2017-11" db="EMBL/GenBank/DDBJ databases">
        <authorList>
            <person name="Zhu W."/>
        </authorList>
    </citation>
    <scope>NUCLEOTIDE SEQUENCE [LARGE SCALE GENOMIC DNA]</scope>
    <source>
        <strain evidence="3">CAU 1183</strain>
    </source>
</reference>
<evidence type="ECO:0000256" key="1">
    <source>
        <dbReference type="SAM" id="MobiDB-lite"/>
    </source>
</evidence>
<protein>
    <submittedName>
        <fullName evidence="2">Toxin regulator</fullName>
    </submittedName>
</protein>
<dbReference type="AlphaFoldDB" id="A0A3D8PZI1"/>